<gene>
    <name evidence="2" type="primary">Necator_chrI.g1412</name>
    <name evidence="2" type="ORF">RB195_005286</name>
</gene>
<dbReference type="Proteomes" id="UP001303046">
    <property type="component" value="Unassembled WGS sequence"/>
</dbReference>
<evidence type="ECO:0000256" key="1">
    <source>
        <dbReference type="SAM" id="MobiDB-lite"/>
    </source>
</evidence>
<organism evidence="2 3">
    <name type="scientific">Necator americanus</name>
    <name type="common">Human hookworm</name>
    <dbReference type="NCBI Taxonomy" id="51031"/>
    <lineage>
        <taxon>Eukaryota</taxon>
        <taxon>Metazoa</taxon>
        <taxon>Ecdysozoa</taxon>
        <taxon>Nematoda</taxon>
        <taxon>Chromadorea</taxon>
        <taxon>Rhabditida</taxon>
        <taxon>Rhabditina</taxon>
        <taxon>Rhabditomorpha</taxon>
        <taxon>Strongyloidea</taxon>
        <taxon>Ancylostomatidae</taxon>
        <taxon>Bunostominae</taxon>
        <taxon>Necator</taxon>
    </lineage>
</organism>
<accession>A0ABR1BQC4</accession>
<name>A0ABR1BQC4_NECAM</name>
<keyword evidence="3" id="KW-1185">Reference proteome</keyword>
<evidence type="ECO:0000313" key="2">
    <source>
        <dbReference type="EMBL" id="KAK6727512.1"/>
    </source>
</evidence>
<proteinExistence type="predicted"/>
<dbReference type="EMBL" id="JAVFWL010000001">
    <property type="protein sequence ID" value="KAK6727512.1"/>
    <property type="molecule type" value="Genomic_DNA"/>
</dbReference>
<protein>
    <submittedName>
        <fullName evidence="2">Uncharacterized protein</fullName>
    </submittedName>
</protein>
<evidence type="ECO:0000313" key="3">
    <source>
        <dbReference type="Proteomes" id="UP001303046"/>
    </source>
</evidence>
<sequence>MHLLLKVRSAYQHVVIIFGNDVRVENIGADAQALEAEEPGMPSEGSGEEHLLQSAVEAPLLEESLSGDDQSYGDHRN</sequence>
<comment type="caution">
    <text evidence="2">The sequence shown here is derived from an EMBL/GenBank/DDBJ whole genome shotgun (WGS) entry which is preliminary data.</text>
</comment>
<reference evidence="2 3" key="1">
    <citation type="submission" date="2023-08" db="EMBL/GenBank/DDBJ databases">
        <title>A Necator americanus chromosomal reference genome.</title>
        <authorList>
            <person name="Ilik V."/>
            <person name="Petrzelkova K.J."/>
            <person name="Pardy F."/>
            <person name="Fuh T."/>
            <person name="Niatou-Singa F.S."/>
            <person name="Gouil Q."/>
            <person name="Baker L."/>
            <person name="Ritchie M.E."/>
            <person name="Jex A.R."/>
            <person name="Gazzola D."/>
            <person name="Li H."/>
            <person name="Toshio Fujiwara R."/>
            <person name="Zhan B."/>
            <person name="Aroian R.V."/>
            <person name="Pafco B."/>
            <person name="Schwarz E.M."/>
        </authorList>
    </citation>
    <scope>NUCLEOTIDE SEQUENCE [LARGE SCALE GENOMIC DNA]</scope>
    <source>
        <strain evidence="2 3">Aroian</strain>
        <tissue evidence="2">Whole animal</tissue>
    </source>
</reference>
<feature type="region of interest" description="Disordered" evidence="1">
    <location>
        <begin position="35"/>
        <end position="77"/>
    </location>
</feature>